<dbReference type="PANTHER" id="PTHR10845:SF276">
    <property type="entry name" value="RGS DOMAIN-CONTAINING PROTEIN"/>
    <property type="match status" value="1"/>
</dbReference>
<feature type="region of interest" description="Disordered" evidence="1">
    <location>
        <begin position="229"/>
        <end position="251"/>
    </location>
</feature>
<gene>
    <name evidence="3" type="ORF">DFA_02506</name>
</gene>
<feature type="compositionally biased region" description="Low complexity" evidence="1">
    <location>
        <begin position="725"/>
        <end position="758"/>
    </location>
</feature>
<feature type="compositionally biased region" description="Low complexity" evidence="1">
    <location>
        <begin position="492"/>
        <end position="509"/>
    </location>
</feature>
<dbReference type="KEGG" id="dfa:DFA_02506"/>
<dbReference type="InterPro" id="IPR016137">
    <property type="entry name" value="RGS"/>
</dbReference>
<feature type="domain" description="RGS" evidence="2">
    <location>
        <begin position="291"/>
        <end position="416"/>
    </location>
</feature>
<dbReference type="InterPro" id="IPR027267">
    <property type="entry name" value="AH/BAR_dom_sf"/>
</dbReference>
<feature type="region of interest" description="Disordered" evidence="1">
    <location>
        <begin position="688"/>
        <end position="794"/>
    </location>
</feature>
<feature type="region of interest" description="Disordered" evidence="1">
    <location>
        <begin position="490"/>
        <end position="509"/>
    </location>
</feature>
<dbReference type="SUPFAM" id="SSF103657">
    <property type="entry name" value="BAR/IMD domain-like"/>
    <property type="match status" value="1"/>
</dbReference>
<evidence type="ECO:0000313" key="4">
    <source>
        <dbReference type="Proteomes" id="UP000007797"/>
    </source>
</evidence>
<dbReference type="Pfam" id="PF00615">
    <property type="entry name" value="RGS"/>
    <property type="match status" value="3"/>
</dbReference>
<feature type="region of interest" description="Disordered" evidence="1">
    <location>
        <begin position="460"/>
        <end position="480"/>
    </location>
</feature>
<dbReference type="GeneID" id="14870794"/>
<evidence type="ECO:0000259" key="2">
    <source>
        <dbReference type="PROSITE" id="PS50132"/>
    </source>
</evidence>
<dbReference type="PROSITE" id="PS50132">
    <property type="entry name" value="RGS"/>
    <property type="match status" value="3"/>
</dbReference>
<dbReference type="Proteomes" id="UP000007797">
    <property type="component" value="Unassembled WGS sequence"/>
</dbReference>
<dbReference type="PANTHER" id="PTHR10845">
    <property type="entry name" value="REGULATOR OF G PROTEIN SIGNALING"/>
    <property type="match status" value="1"/>
</dbReference>
<organism evidence="3 4">
    <name type="scientific">Cavenderia fasciculata</name>
    <name type="common">Slime mold</name>
    <name type="synonym">Dictyostelium fasciculatum</name>
    <dbReference type="NCBI Taxonomy" id="261658"/>
    <lineage>
        <taxon>Eukaryota</taxon>
        <taxon>Amoebozoa</taxon>
        <taxon>Evosea</taxon>
        <taxon>Eumycetozoa</taxon>
        <taxon>Dictyostelia</taxon>
        <taxon>Acytosteliales</taxon>
        <taxon>Cavenderiaceae</taxon>
        <taxon>Cavenderia</taxon>
    </lineage>
</organism>
<protein>
    <recommendedName>
        <fullName evidence="2">RGS domain-containing protein</fullName>
    </recommendedName>
</protein>
<feature type="compositionally biased region" description="Low complexity" evidence="1">
    <location>
        <begin position="460"/>
        <end position="478"/>
    </location>
</feature>
<dbReference type="InterPro" id="IPR044926">
    <property type="entry name" value="RGS_subdomain_2"/>
</dbReference>
<reference evidence="4" key="1">
    <citation type="journal article" date="2011" name="Genome Res.">
        <title>Phylogeny-wide analysis of social amoeba genomes highlights ancient origins for complex intercellular communication.</title>
        <authorList>
            <person name="Heidel A.J."/>
            <person name="Lawal H.M."/>
            <person name="Felder M."/>
            <person name="Schilde C."/>
            <person name="Helps N.R."/>
            <person name="Tunggal B."/>
            <person name="Rivero F."/>
            <person name="John U."/>
            <person name="Schleicher M."/>
            <person name="Eichinger L."/>
            <person name="Platzer M."/>
            <person name="Noegel A.A."/>
            <person name="Schaap P."/>
            <person name="Gloeckner G."/>
        </authorList>
    </citation>
    <scope>NUCLEOTIDE SEQUENCE [LARGE SCALE GENOMIC DNA]</scope>
    <source>
        <strain evidence="4">SH3</strain>
    </source>
</reference>
<sequence>MLIYCKQTSISTNSSMVYYSLSEDSIEINPSSLRKYNLNIHTLHSLCISLNSALEGSKHYVEQVESFMASSFTLANDLYKIGLQIPQIGELSTSISQLNKEINVLLPASVRDCKVILDYSVENSVFVDQTETFKNLKQEVDKYLVESIQYRRDLKMLLQKYSAKSLSDSQSDKIASVMAKLTQSISFYEKYLSLLESELDEFCGARKKYLLNLSQNILNLHHLVHFGRKLPPTQSSPDTTTTTTTTEEDKSIPTLTASEASLIRKTFSADSISSLNHLNITKKTMSPPPTNFDDIIENTIYLKAFRIFSEKHHGIENLLFYLDCHSLKQLEARSAPRETVRSMFLNMYNNYITPGSSFEINIDSEARSAIDDRRLNLFLDQDIYPSLSIAIEAISSLLNYSMFPLFLKSPLYQAAAILERGSQQPTETIGVSKLTKSLDTLISNPIGLEYFLLYLRPSRPTSPNSGSSNNTTPSSSSPYFRDRSNSMVIGGSSPSHSAPSSASTSPNSVSPLTSSLLSPRFSPLLLQTPAVSPIDARNMVFLWLNINRLKVLAEEFIDQYAYELYDTYIRNGAEKEISVLSAVDSVRHSIQEAIASKQRAKVLMAFDNIGQDIILQLTNTHFQLFLQSNVCKDMLGREEKMIKYMEKDKKKPENKVDLQFEQISREKLKAIFPRTRERQVSVKPGALSPITISPTLLDKPVSSGQPSLSPTSTSSYNKALPPLPASALSNSNNSSSSNPTIVTTTTAPLNSSTSSNGSNSGGGTTTTTSTVFEHSTSHPSTPSKAPLTPNISQQRKQSNFDLTTTLPGGGGPTTAADKPNEVFCYILSEPTWLDTFKRFVKSEKCEELLLCWMELERYCRSSKSSLAAANNIYENFFLEGSPLEVNLEPELKLAVRDALKSEVLSTIDQQLKLSCQSSFELLRVDCFGRFIRSNVFKDLVQQVGDPFDSKNRKKITKK</sequence>
<dbReference type="SMART" id="SM00315">
    <property type="entry name" value="RGS"/>
    <property type="match status" value="3"/>
</dbReference>
<keyword evidence="4" id="KW-1185">Reference proteome</keyword>
<feature type="compositionally biased region" description="Polar residues" evidence="1">
    <location>
        <begin position="702"/>
        <end position="717"/>
    </location>
</feature>
<dbReference type="Gene3D" id="1.10.167.10">
    <property type="entry name" value="Regulator of G-protein Signalling 4, domain 2"/>
    <property type="match status" value="3"/>
</dbReference>
<evidence type="ECO:0000313" key="3">
    <source>
        <dbReference type="EMBL" id="EGG18767.1"/>
    </source>
</evidence>
<dbReference type="OMA" id="ELLLCWM"/>
<dbReference type="STRING" id="1054147.F4PZK3"/>
<feature type="domain" description="RGS" evidence="2">
    <location>
        <begin position="822"/>
        <end position="940"/>
    </location>
</feature>
<accession>F4PZK3</accession>
<dbReference type="OrthoDB" id="196547at2759"/>
<dbReference type="EMBL" id="GL883017">
    <property type="protein sequence ID" value="EGG18767.1"/>
    <property type="molecule type" value="Genomic_DNA"/>
</dbReference>
<feature type="domain" description="RGS" evidence="2">
    <location>
        <begin position="542"/>
        <end position="635"/>
    </location>
</feature>
<name>F4PZK3_CACFS</name>
<feature type="compositionally biased region" description="Polar residues" evidence="1">
    <location>
        <begin position="771"/>
        <end position="794"/>
    </location>
</feature>
<proteinExistence type="predicted"/>
<dbReference type="CDD" id="cd07440">
    <property type="entry name" value="RGS"/>
    <property type="match status" value="2"/>
</dbReference>
<dbReference type="InterPro" id="IPR036305">
    <property type="entry name" value="RGS_sf"/>
</dbReference>
<evidence type="ECO:0000256" key="1">
    <source>
        <dbReference type="SAM" id="MobiDB-lite"/>
    </source>
</evidence>
<dbReference type="RefSeq" id="XP_004357229.1">
    <property type="nucleotide sequence ID" value="XM_004357173.1"/>
</dbReference>
<dbReference type="Gene3D" id="1.20.1270.60">
    <property type="entry name" value="Arfaptin homology (AH) domain/BAR domain"/>
    <property type="match status" value="1"/>
</dbReference>
<dbReference type="AlphaFoldDB" id="F4PZK3"/>
<dbReference type="PRINTS" id="PR01301">
    <property type="entry name" value="RGSPROTEIN"/>
</dbReference>
<dbReference type="SUPFAM" id="SSF48097">
    <property type="entry name" value="Regulator of G-protein signaling, RGS"/>
    <property type="match status" value="3"/>
</dbReference>